<dbReference type="CDD" id="cd05154">
    <property type="entry name" value="ACAD10_11_N-like"/>
    <property type="match status" value="1"/>
</dbReference>
<reference evidence="2 3" key="1">
    <citation type="submission" date="2020-08" db="EMBL/GenBank/DDBJ databases">
        <title>Genomic Encyclopedia of Type Strains, Phase IV (KMG-IV): sequencing the most valuable type-strain genomes for metagenomic binning, comparative biology and taxonomic classification.</title>
        <authorList>
            <person name="Goeker M."/>
        </authorList>
    </citation>
    <scope>NUCLEOTIDE SEQUENCE [LARGE SCALE GENOMIC DNA]</scope>
    <source>
        <strain evidence="2 3">YC6723</strain>
    </source>
</reference>
<gene>
    <name evidence="2" type="ORF">GGQ80_003009</name>
</gene>
<dbReference type="Proteomes" id="UP000529795">
    <property type="component" value="Unassembled WGS sequence"/>
</dbReference>
<dbReference type="GO" id="GO:0016301">
    <property type="term" value="F:kinase activity"/>
    <property type="evidence" value="ECO:0007669"/>
    <property type="project" value="UniProtKB-KW"/>
</dbReference>
<keyword evidence="3" id="KW-1185">Reference proteome</keyword>
<sequence length="348" mass="38849">MSGMPQLVDVLPNSRIDEQALAAFMTEHLGGARTLDIHQFQGGQSNPTYHVRRGDAEYVLRKRPRGTLLPGAHAINREFAVQQALKDSDVPVAEMILFCEDESILGEAFYLMEHVPGRVFTDRLLGGCSVAERAAIYDSMNQVLAALHNIDFRSVGLEGFGRADTYVARQVSRWSRNYRASQVRDLPVMQEVITWLEAHVPADDQTTIVHGDYRIGNLVFHPAEPRVVAVLDWELSTIGHPLADLAYNCLPWRLPTSTQRGFADEDFRALGIPSEADYVEAYRRRRGGSLGGDWRYFLTFAMFRSAAILAGVYRRALDGNASDARGLMVGQLFETIAHHAWETASDGE</sequence>
<dbReference type="SUPFAM" id="SSF56112">
    <property type="entry name" value="Protein kinase-like (PK-like)"/>
    <property type="match status" value="1"/>
</dbReference>
<dbReference type="AlphaFoldDB" id="A0A840FEJ3"/>
<dbReference type="PANTHER" id="PTHR47829:SF3">
    <property type="entry name" value="AMINOGLYCOSIDE PHOSPHOTRANSFERASE DOMAIN-CONTAINING PROTEIN"/>
    <property type="match status" value="1"/>
</dbReference>
<protein>
    <submittedName>
        <fullName evidence="2">Aminoglycoside phosphotransferase (APT) family kinase protein</fullName>
    </submittedName>
</protein>
<dbReference type="EMBL" id="JACIEV010000009">
    <property type="protein sequence ID" value="MBB4155092.1"/>
    <property type="molecule type" value="Genomic_DNA"/>
</dbReference>
<dbReference type="InterPro" id="IPR041726">
    <property type="entry name" value="ACAD10_11_N"/>
</dbReference>
<comment type="caution">
    <text evidence="2">The sequence shown here is derived from an EMBL/GenBank/DDBJ whole genome shotgun (WGS) entry which is preliminary data.</text>
</comment>
<proteinExistence type="predicted"/>
<organism evidence="2 3">
    <name type="scientific">Sphingomonas jinjuensis</name>
    <dbReference type="NCBI Taxonomy" id="535907"/>
    <lineage>
        <taxon>Bacteria</taxon>
        <taxon>Pseudomonadati</taxon>
        <taxon>Pseudomonadota</taxon>
        <taxon>Alphaproteobacteria</taxon>
        <taxon>Sphingomonadales</taxon>
        <taxon>Sphingomonadaceae</taxon>
        <taxon>Sphingomonas</taxon>
    </lineage>
</organism>
<dbReference type="Gene3D" id="3.30.200.20">
    <property type="entry name" value="Phosphorylase Kinase, domain 1"/>
    <property type="match status" value="1"/>
</dbReference>
<keyword evidence="2" id="KW-0418">Kinase</keyword>
<dbReference type="Gene3D" id="3.90.1200.10">
    <property type="match status" value="1"/>
</dbReference>
<dbReference type="InterPro" id="IPR011009">
    <property type="entry name" value="Kinase-like_dom_sf"/>
</dbReference>
<feature type="domain" description="Aminoglycoside phosphotransferase" evidence="1">
    <location>
        <begin position="37"/>
        <end position="280"/>
    </location>
</feature>
<dbReference type="InterPro" id="IPR002575">
    <property type="entry name" value="Aminoglycoside_PTrfase"/>
</dbReference>
<keyword evidence="2" id="KW-0808">Transferase</keyword>
<evidence type="ECO:0000259" key="1">
    <source>
        <dbReference type="Pfam" id="PF01636"/>
    </source>
</evidence>
<dbReference type="InterPro" id="IPR052898">
    <property type="entry name" value="ACAD10-like"/>
</dbReference>
<name>A0A840FEJ3_9SPHN</name>
<dbReference type="Pfam" id="PF01636">
    <property type="entry name" value="APH"/>
    <property type="match status" value="1"/>
</dbReference>
<accession>A0A840FEJ3</accession>
<dbReference type="PANTHER" id="PTHR47829">
    <property type="entry name" value="HYDROLASE, PUTATIVE (AFU_ORTHOLOGUE AFUA_1G12880)-RELATED"/>
    <property type="match status" value="1"/>
</dbReference>
<evidence type="ECO:0000313" key="3">
    <source>
        <dbReference type="Proteomes" id="UP000529795"/>
    </source>
</evidence>
<evidence type="ECO:0000313" key="2">
    <source>
        <dbReference type="EMBL" id="MBB4155092.1"/>
    </source>
</evidence>